<proteinExistence type="predicted"/>
<evidence type="ECO:0000313" key="2">
    <source>
        <dbReference type="EMBL" id="OXA40010.1"/>
    </source>
</evidence>
<dbReference type="EMBL" id="LNIX01000036">
    <property type="protein sequence ID" value="OXA40010.1"/>
    <property type="molecule type" value="Genomic_DNA"/>
</dbReference>
<feature type="compositionally biased region" description="Pro residues" evidence="1">
    <location>
        <begin position="111"/>
        <end position="122"/>
    </location>
</feature>
<feature type="region of interest" description="Disordered" evidence="1">
    <location>
        <begin position="95"/>
        <end position="137"/>
    </location>
</feature>
<keyword evidence="2" id="KW-0648">Protein biosynthesis</keyword>
<dbReference type="GO" id="GO:0003743">
    <property type="term" value="F:translation initiation factor activity"/>
    <property type="evidence" value="ECO:0007669"/>
    <property type="project" value="UniProtKB-KW"/>
</dbReference>
<keyword evidence="2" id="KW-0396">Initiation factor</keyword>
<dbReference type="Proteomes" id="UP000198287">
    <property type="component" value="Unassembled WGS sequence"/>
</dbReference>
<name>A0A226D4L3_FOLCA</name>
<keyword evidence="3" id="KW-1185">Reference proteome</keyword>
<organism evidence="2 3">
    <name type="scientific">Folsomia candida</name>
    <name type="common">Springtail</name>
    <dbReference type="NCBI Taxonomy" id="158441"/>
    <lineage>
        <taxon>Eukaryota</taxon>
        <taxon>Metazoa</taxon>
        <taxon>Ecdysozoa</taxon>
        <taxon>Arthropoda</taxon>
        <taxon>Hexapoda</taxon>
        <taxon>Collembola</taxon>
        <taxon>Entomobryomorpha</taxon>
        <taxon>Isotomoidea</taxon>
        <taxon>Isotomidae</taxon>
        <taxon>Proisotominae</taxon>
        <taxon>Folsomia</taxon>
    </lineage>
</organism>
<dbReference type="AlphaFoldDB" id="A0A226D4L3"/>
<evidence type="ECO:0000256" key="1">
    <source>
        <dbReference type="SAM" id="MobiDB-lite"/>
    </source>
</evidence>
<protein>
    <submittedName>
        <fullName evidence="2">Transcription initiation factor TFIID subunit 1</fullName>
    </submittedName>
</protein>
<gene>
    <name evidence="2" type="ORF">Fcan01_25362</name>
</gene>
<accession>A0A226D4L3</accession>
<comment type="caution">
    <text evidence="2">The sequence shown here is derived from an EMBL/GenBank/DDBJ whole genome shotgun (WGS) entry which is preliminary data.</text>
</comment>
<reference evidence="2 3" key="1">
    <citation type="submission" date="2015-12" db="EMBL/GenBank/DDBJ databases">
        <title>The genome of Folsomia candida.</title>
        <authorList>
            <person name="Faddeeva A."/>
            <person name="Derks M.F."/>
            <person name="Anvar Y."/>
            <person name="Smit S."/>
            <person name="Van Straalen N."/>
            <person name="Roelofs D."/>
        </authorList>
    </citation>
    <scope>NUCLEOTIDE SEQUENCE [LARGE SCALE GENOMIC DNA]</scope>
    <source>
        <strain evidence="2 3">VU population</strain>
        <tissue evidence="2">Whole body</tissue>
    </source>
</reference>
<sequence length="235" mass="26427">MFTTRNPATKSAEVDSNQELQGAVHVHPFENHDEVDLSLWDKWAPSDTHNISGSWCDSTMGMESLNIPPMEEATLLTPDNPYVSLQVNVNSLYHTPAGSSQQSHQVYKPLSPFPSPPSPPPVKRMRGRPRKRSEPTSNIVPSIKMADQEPTTKTISNEAAAQQNRILAKERLRRLENDLAIKDDIILRQTKTIEQLNLQILEDNKRFESILNAKVDLSSEDKNPDVDRLTNLGDI</sequence>
<evidence type="ECO:0000313" key="3">
    <source>
        <dbReference type="Proteomes" id="UP000198287"/>
    </source>
</evidence>
<feature type="compositionally biased region" description="Polar residues" evidence="1">
    <location>
        <begin position="95"/>
        <end position="105"/>
    </location>
</feature>